<dbReference type="GO" id="GO:0022900">
    <property type="term" value="P:electron transport chain"/>
    <property type="evidence" value="ECO:0007669"/>
    <property type="project" value="InterPro"/>
</dbReference>
<protein>
    <recommendedName>
        <fullName evidence="4">Cytochrome c556</fullName>
    </recommendedName>
</protein>
<reference evidence="2 3" key="1">
    <citation type="journal article" date="2016" name="Environ. Microbiol.">
        <title>New Methyloceanibacter diversity from North Sea sediments includes methanotroph containing solely the soluble methane monooxygenase.</title>
        <authorList>
            <person name="Vekeman B."/>
            <person name="Kerckhof F.M."/>
            <person name="Cremers G."/>
            <person name="de Vos P."/>
            <person name="Vandamme P."/>
            <person name="Boon N."/>
            <person name="Op den Camp H.J."/>
            <person name="Heylen K."/>
        </authorList>
    </citation>
    <scope>NUCLEOTIDE SEQUENCE [LARGE SCALE GENOMIC DNA]</scope>
    <source>
        <strain evidence="2 3">R-67177</strain>
    </source>
</reference>
<comment type="caution">
    <text evidence="2">The sequence shown here is derived from an EMBL/GenBank/DDBJ whole genome shotgun (WGS) entry which is preliminary data.</text>
</comment>
<dbReference type="Pfam" id="PF01322">
    <property type="entry name" value="Cytochrom_C_2"/>
    <property type="match status" value="1"/>
</dbReference>
<dbReference type="AlphaFoldDB" id="A0A1E3W949"/>
<evidence type="ECO:0000256" key="1">
    <source>
        <dbReference type="SAM" id="MobiDB-lite"/>
    </source>
</evidence>
<dbReference type="GO" id="GO:0009055">
    <property type="term" value="F:electron transfer activity"/>
    <property type="evidence" value="ECO:0007669"/>
    <property type="project" value="InterPro"/>
</dbReference>
<evidence type="ECO:0000313" key="3">
    <source>
        <dbReference type="Proteomes" id="UP000095042"/>
    </source>
</evidence>
<dbReference type="PROSITE" id="PS51009">
    <property type="entry name" value="CYTCII"/>
    <property type="match status" value="1"/>
</dbReference>
<proteinExistence type="predicted"/>
<organism evidence="2 3">
    <name type="scientific">Methyloceanibacter marginalis</name>
    <dbReference type="NCBI Taxonomy" id="1774971"/>
    <lineage>
        <taxon>Bacteria</taxon>
        <taxon>Pseudomonadati</taxon>
        <taxon>Pseudomonadota</taxon>
        <taxon>Alphaproteobacteria</taxon>
        <taxon>Hyphomicrobiales</taxon>
        <taxon>Hyphomicrobiaceae</taxon>
        <taxon>Methyloceanibacter</taxon>
    </lineage>
</organism>
<gene>
    <name evidence="2" type="ORF">AUC71_16205</name>
</gene>
<evidence type="ECO:0000313" key="2">
    <source>
        <dbReference type="EMBL" id="ODS02270.1"/>
    </source>
</evidence>
<dbReference type="InterPro" id="IPR010980">
    <property type="entry name" value="Cyt_c/b562"/>
</dbReference>
<dbReference type="Gene3D" id="1.20.120.10">
    <property type="entry name" value="Cytochrome c/b562"/>
    <property type="match status" value="1"/>
</dbReference>
<evidence type="ECO:0008006" key="4">
    <source>
        <dbReference type="Google" id="ProtNLM"/>
    </source>
</evidence>
<dbReference type="EMBL" id="LPWD01000353">
    <property type="protein sequence ID" value="ODS02270.1"/>
    <property type="molecule type" value="Genomic_DNA"/>
</dbReference>
<dbReference type="InterPro" id="IPR002321">
    <property type="entry name" value="Cyt_c_II"/>
</dbReference>
<dbReference type="GO" id="GO:0020037">
    <property type="term" value="F:heme binding"/>
    <property type="evidence" value="ECO:0007669"/>
    <property type="project" value="InterPro"/>
</dbReference>
<name>A0A1E3W949_9HYPH</name>
<accession>A0A1E3W949</accession>
<feature type="region of interest" description="Disordered" evidence="1">
    <location>
        <begin position="133"/>
        <end position="152"/>
    </location>
</feature>
<dbReference type="GO" id="GO:0005506">
    <property type="term" value="F:iron ion binding"/>
    <property type="evidence" value="ECO:0007669"/>
    <property type="project" value="InterPro"/>
</dbReference>
<dbReference type="SUPFAM" id="SSF47175">
    <property type="entry name" value="Cytochromes"/>
    <property type="match status" value="1"/>
</dbReference>
<dbReference type="Proteomes" id="UP000095042">
    <property type="component" value="Unassembled WGS sequence"/>
</dbReference>
<keyword evidence="3" id="KW-1185">Reference proteome</keyword>
<sequence>MAREPCNGPQHDKQASDAVAEVAKDRFMLTRPAALTALALLAFVPLALAHEGATGVVKERMDLMDTQKDAMKVIGEMAKGKVPFDAAKAAEAAGEIERTSKQIPELLSGRDRRAPERGKARSLDQMARVHRRCARAGDGGQGPDPRARGPWAPDWKAQFKGVIDACKTCHKTFRMEEKD</sequence>